<dbReference type="FunCoup" id="A0A0C2SS13">
    <property type="interactions" value="295"/>
</dbReference>
<dbReference type="InterPro" id="IPR036282">
    <property type="entry name" value="Glutathione-S-Trfase_C_sf"/>
</dbReference>
<dbReference type="STRING" id="946122.A0A0C2SS13"/>
<dbReference type="InterPro" id="IPR010987">
    <property type="entry name" value="Glutathione-S-Trfase_C-like"/>
</dbReference>
<dbReference type="Gene3D" id="1.20.1050.10">
    <property type="match status" value="1"/>
</dbReference>
<dbReference type="FunFam" id="1.20.1050.10:FF:000004">
    <property type="entry name" value="Glutathione S-transferase F2"/>
    <property type="match status" value="1"/>
</dbReference>
<dbReference type="GO" id="GO:0006749">
    <property type="term" value="P:glutathione metabolic process"/>
    <property type="evidence" value="ECO:0007669"/>
    <property type="project" value="TreeGrafter"/>
</dbReference>
<protein>
    <recommendedName>
        <fullName evidence="2">glutathione transferase</fullName>
        <ecNumber evidence="2">2.5.1.18</ecNumber>
    </recommendedName>
</protein>
<dbReference type="Pfam" id="PF02798">
    <property type="entry name" value="GST_N"/>
    <property type="match status" value="1"/>
</dbReference>
<gene>
    <name evidence="7" type="ORF">M378DRAFT_436224</name>
</gene>
<dbReference type="HOGENOM" id="CLU_011226_5_1_1"/>
<comment type="catalytic activity">
    <reaction evidence="4">
        <text>RX + glutathione = an S-substituted glutathione + a halide anion + H(+)</text>
        <dbReference type="Rhea" id="RHEA:16437"/>
        <dbReference type="ChEBI" id="CHEBI:15378"/>
        <dbReference type="ChEBI" id="CHEBI:16042"/>
        <dbReference type="ChEBI" id="CHEBI:17792"/>
        <dbReference type="ChEBI" id="CHEBI:57925"/>
        <dbReference type="ChEBI" id="CHEBI:90779"/>
        <dbReference type="EC" id="2.5.1.18"/>
    </reaction>
</comment>
<keyword evidence="8" id="KW-1185">Reference proteome</keyword>
<dbReference type="InterPro" id="IPR040079">
    <property type="entry name" value="Glutathione_S-Trfase"/>
</dbReference>
<dbReference type="PROSITE" id="PS50404">
    <property type="entry name" value="GST_NTER"/>
    <property type="match status" value="1"/>
</dbReference>
<dbReference type="SUPFAM" id="SSF52833">
    <property type="entry name" value="Thioredoxin-like"/>
    <property type="match status" value="1"/>
</dbReference>
<dbReference type="EC" id="2.5.1.18" evidence="2"/>
<evidence type="ECO:0000256" key="2">
    <source>
        <dbReference type="ARBA" id="ARBA00012452"/>
    </source>
</evidence>
<dbReference type="EMBL" id="KN818398">
    <property type="protein sequence ID" value="KIL56809.1"/>
    <property type="molecule type" value="Genomic_DNA"/>
</dbReference>
<dbReference type="Proteomes" id="UP000054549">
    <property type="component" value="Unassembled WGS sequence"/>
</dbReference>
<keyword evidence="3" id="KW-0808">Transferase</keyword>
<dbReference type="GO" id="GO:0005737">
    <property type="term" value="C:cytoplasm"/>
    <property type="evidence" value="ECO:0007669"/>
    <property type="project" value="TreeGrafter"/>
</dbReference>
<dbReference type="InterPro" id="IPR004045">
    <property type="entry name" value="Glutathione_S-Trfase_N"/>
</dbReference>
<dbReference type="InterPro" id="IPR036249">
    <property type="entry name" value="Thioredoxin-like_sf"/>
</dbReference>
<dbReference type="GO" id="GO:0043295">
    <property type="term" value="F:glutathione binding"/>
    <property type="evidence" value="ECO:0007669"/>
    <property type="project" value="TreeGrafter"/>
</dbReference>
<evidence type="ECO:0000259" key="6">
    <source>
        <dbReference type="PROSITE" id="PS50405"/>
    </source>
</evidence>
<dbReference type="InterPro" id="IPR034347">
    <property type="entry name" value="GST_Phi_C"/>
</dbReference>
<dbReference type="PANTHER" id="PTHR43900">
    <property type="entry name" value="GLUTATHIONE S-TRANSFERASE RHO"/>
    <property type="match status" value="1"/>
</dbReference>
<proteinExistence type="inferred from homology"/>
<dbReference type="CDD" id="cd03187">
    <property type="entry name" value="GST_C_Phi"/>
    <property type="match status" value="1"/>
</dbReference>
<feature type="domain" description="GST C-terminal" evidence="6">
    <location>
        <begin position="89"/>
        <end position="217"/>
    </location>
</feature>
<dbReference type="SFLD" id="SFLDG00358">
    <property type="entry name" value="Main_(cytGST)"/>
    <property type="match status" value="1"/>
</dbReference>
<dbReference type="GO" id="GO:0009636">
    <property type="term" value="P:response to toxic substance"/>
    <property type="evidence" value="ECO:0007669"/>
    <property type="project" value="UniProtKB-ARBA"/>
</dbReference>
<dbReference type="PANTHER" id="PTHR43900:SF3">
    <property type="entry name" value="GLUTATHIONE S-TRANSFERASE RHO"/>
    <property type="match status" value="1"/>
</dbReference>
<accession>A0A0C2SS13</accession>
<dbReference type="SFLD" id="SFLDS00019">
    <property type="entry name" value="Glutathione_Transferase_(cytos"/>
    <property type="match status" value="1"/>
</dbReference>
<dbReference type="GO" id="GO:0004364">
    <property type="term" value="F:glutathione transferase activity"/>
    <property type="evidence" value="ECO:0007669"/>
    <property type="project" value="UniProtKB-EC"/>
</dbReference>
<organism evidence="7 8">
    <name type="scientific">Amanita muscaria (strain Koide BX008)</name>
    <dbReference type="NCBI Taxonomy" id="946122"/>
    <lineage>
        <taxon>Eukaryota</taxon>
        <taxon>Fungi</taxon>
        <taxon>Dikarya</taxon>
        <taxon>Basidiomycota</taxon>
        <taxon>Agaricomycotina</taxon>
        <taxon>Agaricomycetes</taxon>
        <taxon>Agaricomycetidae</taxon>
        <taxon>Agaricales</taxon>
        <taxon>Pluteineae</taxon>
        <taxon>Amanitaceae</taxon>
        <taxon>Amanita</taxon>
    </lineage>
</organism>
<evidence type="ECO:0000256" key="3">
    <source>
        <dbReference type="ARBA" id="ARBA00022679"/>
    </source>
</evidence>
<dbReference type="OrthoDB" id="249703at2759"/>
<evidence type="ECO:0000256" key="4">
    <source>
        <dbReference type="ARBA" id="ARBA00047960"/>
    </source>
</evidence>
<sequence length="217" mass="24231">MVLKLVSSPYSTCGQRVALALHEKKVPYELVPIDFAKGEHKTPAYLEKQPFGQVPYLDDDGFVVYESRAISRYIATKYANQGTKLIPTGLKENAVFEQAASTETANFDSFAAPLVGERLFKKLRGLQTNEELAKNYHTSLAAKLDVYEKILSKQKYLAGDEITLADLFHLPYGAKLFHADVGAGDLIDSRPNVKRWWNDITSRESWQAVKDGVKSSA</sequence>
<dbReference type="InterPro" id="IPR004046">
    <property type="entry name" value="GST_C"/>
</dbReference>
<dbReference type="SFLD" id="SFLDG01154">
    <property type="entry name" value="Main.5:_Phi-like"/>
    <property type="match status" value="1"/>
</dbReference>
<dbReference type="CDD" id="cd03053">
    <property type="entry name" value="GST_N_Phi"/>
    <property type="match status" value="1"/>
</dbReference>
<dbReference type="AlphaFoldDB" id="A0A0C2SS13"/>
<evidence type="ECO:0000313" key="8">
    <source>
        <dbReference type="Proteomes" id="UP000054549"/>
    </source>
</evidence>
<reference evidence="7 8" key="1">
    <citation type="submission" date="2014-04" db="EMBL/GenBank/DDBJ databases">
        <title>Evolutionary Origins and Diversification of the Mycorrhizal Mutualists.</title>
        <authorList>
            <consortium name="DOE Joint Genome Institute"/>
            <consortium name="Mycorrhizal Genomics Consortium"/>
            <person name="Kohler A."/>
            <person name="Kuo A."/>
            <person name="Nagy L.G."/>
            <person name="Floudas D."/>
            <person name="Copeland A."/>
            <person name="Barry K.W."/>
            <person name="Cichocki N."/>
            <person name="Veneault-Fourrey C."/>
            <person name="LaButti K."/>
            <person name="Lindquist E.A."/>
            <person name="Lipzen A."/>
            <person name="Lundell T."/>
            <person name="Morin E."/>
            <person name="Murat C."/>
            <person name="Riley R."/>
            <person name="Ohm R."/>
            <person name="Sun H."/>
            <person name="Tunlid A."/>
            <person name="Henrissat B."/>
            <person name="Grigoriev I.V."/>
            <person name="Hibbett D.S."/>
            <person name="Martin F."/>
        </authorList>
    </citation>
    <scope>NUCLEOTIDE SEQUENCE [LARGE SCALE GENOMIC DNA]</scope>
    <source>
        <strain evidence="7 8">Koide BX008</strain>
    </source>
</reference>
<evidence type="ECO:0000259" key="5">
    <source>
        <dbReference type="PROSITE" id="PS50404"/>
    </source>
</evidence>
<feature type="domain" description="GST N-terminal" evidence="5">
    <location>
        <begin position="1"/>
        <end position="82"/>
    </location>
</feature>
<dbReference type="Pfam" id="PF00043">
    <property type="entry name" value="GST_C"/>
    <property type="match status" value="1"/>
</dbReference>
<evidence type="ECO:0000313" key="7">
    <source>
        <dbReference type="EMBL" id="KIL56809.1"/>
    </source>
</evidence>
<dbReference type="InParanoid" id="A0A0C2SS13"/>
<dbReference type="FunFam" id="3.40.30.10:FF:000016">
    <property type="entry name" value="Glutathione S-transferase F2"/>
    <property type="match status" value="1"/>
</dbReference>
<comment type="similarity">
    <text evidence="1">Belongs to the GST superfamily. Phi family.</text>
</comment>
<name>A0A0C2SS13_AMAMK</name>
<evidence type="ECO:0000256" key="1">
    <source>
        <dbReference type="ARBA" id="ARBA00010128"/>
    </source>
</evidence>
<dbReference type="SUPFAM" id="SSF47616">
    <property type="entry name" value="GST C-terminal domain-like"/>
    <property type="match status" value="1"/>
</dbReference>
<dbReference type="Gene3D" id="3.40.30.10">
    <property type="entry name" value="Glutaredoxin"/>
    <property type="match status" value="1"/>
</dbReference>
<dbReference type="PROSITE" id="PS50405">
    <property type="entry name" value="GST_CTER"/>
    <property type="match status" value="1"/>
</dbReference>